<dbReference type="AlphaFoldDB" id="A0A5C3FBL7"/>
<feature type="compositionally biased region" description="Basic and acidic residues" evidence="1">
    <location>
        <begin position="75"/>
        <end position="95"/>
    </location>
</feature>
<keyword evidence="3" id="KW-1185">Reference proteome</keyword>
<accession>A0A5C3FBL7</accession>
<feature type="region of interest" description="Disordered" evidence="1">
    <location>
        <begin position="1"/>
        <end position="29"/>
    </location>
</feature>
<name>A0A5C3FBL7_9BASI</name>
<feature type="region of interest" description="Disordered" evidence="1">
    <location>
        <begin position="62"/>
        <end position="109"/>
    </location>
</feature>
<feature type="compositionally biased region" description="Low complexity" evidence="1">
    <location>
        <begin position="11"/>
        <end position="20"/>
    </location>
</feature>
<gene>
    <name evidence="2" type="ORF">PSFLO_07008</name>
</gene>
<evidence type="ECO:0000313" key="2">
    <source>
        <dbReference type="EMBL" id="SPO41526.1"/>
    </source>
</evidence>
<reference evidence="2 3" key="1">
    <citation type="submission" date="2018-03" db="EMBL/GenBank/DDBJ databases">
        <authorList>
            <person name="Guldener U."/>
        </authorList>
    </citation>
    <scope>NUCLEOTIDE SEQUENCE [LARGE SCALE GENOMIC DNA]</scope>
    <source>
        <strain evidence="2 3">DAOM196992</strain>
    </source>
</reference>
<sequence length="394" mass="42141">MKATERPGWLASPPTTATAASRREAATGRRRIEAKKLGPVTEQPHIVARPELRESARRMLAEARRCRRASPSRLRAVDGRGPRPEAGGRRQEEQAGKPTGRQPDEAAAAPPVHRLLASALTCTLRPAARHRLLSNLPSSIWQASPTPRQPRHPVHLGVAIPPAAAGPTHPTGSLSSEPLGLLLHRPAGQSAYQRHSSPARPSPSRCLASFLPWPASSSSLGIPAPIPPYSTRHASQLRAYALPSVPVLFSDAPAACLVDPCRRFRALHRVSDPLDLSAARSNASGRRTLAQPSSLSSMVLHSSSSPPFRARGARDPLALVIPFPATFPYVVLPLRHPLSSSLRHLVPFRPTTIPFPSPAAPSLVSAPVSSTSRLSSPSSSSPSSTPRRLFHSRS</sequence>
<evidence type="ECO:0000313" key="3">
    <source>
        <dbReference type="Proteomes" id="UP000323386"/>
    </source>
</evidence>
<dbReference type="EMBL" id="OOIP01000028">
    <property type="protein sequence ID" value="SPO41526.1"/>
    <property type="molecule type" value="Genomic_DNA"/>
</dbReference>
<feature type="region of interest" description="Disordered" evidence="1">
    <location>
        <begin position="143"/>
        <end position="179"/>
    </location>
</feature>
<evidence type="ECO:0000256" key="1">
    <source>
        <dbReference type="SAM" id="MobiDB-lite"/>
    </source>
</evidence>
<proteinExistence type="predicted"/>
<feature type="region of interest" description="Disordered" evidence="1">
    <location>
        <begin position="358"/>
        <end position="394"/>
    </location>
</feature>
<dbReference type="Proteomes" id="UP000323386">
    <property type="component" value="Unassembled WGS sequence"/>
</dbReference>
<protein>
    <submittedName>
        <fullName evidence="2">Uncharacterized protein</fullName>
    </submittedName>
</protein>
<feature type="compositionally biased region" description="Low complexity" evidence="1">
    <location>
        <begin position="360"/>
        <end position="387"/>
    </location>
</feature>
<organism evidence="2 3">
    <name type="scientific">Pseudozyma flocculosa</name>
    <dbReference type="NCBI Taxonomy" id="84751"/>
    <lineage>
        <taxon>Eukaryota</taxon>
        <taxon>Fungi</taxon>
        <taxon>Dikarya</taxon>
        <taxon>Basidiomycota</taxon>
        <taxon>Ustilaginomycotina</taxon>
        <taxon>Ustilaginomycetes</taxon>
        <taxon>Ustilaginales</taxon>
        <taxon>Ustilaginaceae</taxon>
        <taxon>Pseudozyma</taxon>
    </lineage>
</organism>
<feature type="compositionally biased region" description="Low complexity" evidence="1">
    <location>
        <begin position="159"/>
        <end position="179"/>
    </location>
</feature>